<dbReference type="AlphaFoldDB" id="A0A067PH84"/>
<accession>A0A067PH84</accession>
<name>A0A067PH84_9AGAM</name>
<organism evidence="2 3">
    <name type="scientific">Jaapia argillacea MUCL 33604</name>
    <dbReference type="NCBI Taxonomy" id="933084"/>
    <lineage>
        <taxon>Eukaryota</taxon>
        <taxon>Fungi</taxon>
        <taxon>Dikarya</taxon>
        <taxon>Basidiomycota</taxon>
        <taxon>Agaricomycotina</taxon>
        <taxon>Agaricomycetes</taxon>
        <taxon>Agaricomycetidae</taxon>
        <taxon>Jaapiales</taxon>
        <taxon>Jaapiaceae</taxon>
        <taxon>Jaapia</taxon>
    </lineage>
</organism>
<dbReference type="HOGENOM" id="CLU_1806438_0_0_1"/>
<keyword evidence="3" id="KW-1185">Reference proteome</keyword>
<feature type="compositionally biased region" description="Polar residues" evidence="1">
    <location>
        <begin position="82"/>
        <end position="101"/>
    </location>
</feature>
<dbReference type="InParanoid" id="A0A067PH84"/>
<evidence type="ECO:0000256" key="1">
    <source>
        <dbReference type="SAM" id="MobiDB-lite"/>
    </source>
</evidence>
<gene>
    <name evidence="2" type="ORF">JAAARDRAFT_403667</name>
</gene>
<reference evidence="3" key="1">
    <citation type="journal article" date="2014" name="Proc. Natl. Acad. Sci. U.S.A.">
        <title>Extensive sampling of basidiomycete genomes demonstrates inadequacy of the white-rot/brown-rot paradigm for wood decay fungi.</title>
        <authorList>
            <person name="Riley R."/>
            <person name="Salamov A.A."/>
            <person name="Brown D.W."/>
            <person name="Nagy L.G."/>
            <person name="Floudas D."/>
            <person name="Held B.W."/>
            <person name="Levasseur A."/>
            <person name="Lombard V."/>
            <person name="Morin E."/>
            <person name="Otillar R."/>
            <person name="Lindquist E.A."/>
            <person name="Sun H."/>
            <person name="LaButti K.M."/>
            <person name="Schmutz J."/>
            <person name="Jabbour D."/>
            <person name="Luo H."/>
            <person name="Baker S.E."/>
            <person name="Pisabarro A.G."/>
            <person name="Walton J.D."/>
            <person name="Blanchette R.A."/>
            <person name="Henrissat B."/>
            <person name="Martin F."/>
            <person name="Cullen D."/>
            <person name="Hibbett D.S."/>
            <person name="Grigoriev I.V."/>
        </authorList>
    </citation>
    <scope>NUCLEOTIDE SEQUENCE [LARGE SCALE GENOMIC DNA]</scope>
    <source>
        <strain evidence="3">MUCL 33604</strain>
    </source>
</reference>
<dbReference type="Proteomes" id="UP000027265">
    <property type="component" value="Unassembled WGS sequence"/>
</dbReference>
<sequence length="143" mass="16105">MRRIHMLLFTRHCVMYPSPAMHMLPSMYFHCHNPSRSPPHKTRPISGQYPIHTGYSFPSYLPGLTSGLREVFSFHDATFNDNDQPNFHGTSSRHGQTTSPERYQPDDGCLSSLAVCSAGTRRGEVSINCRTHPGEPLQLGLIH</sequence>
<evidence type="ECO:0000313" key="3">
    <source>
        <dbReference type="Proteomes" id="UP000027265"/>
    </source>
</evidence>
<dbReference type="EMBL" id="KL197729">
    <property type="protein sequence ID" value="KDQ54273.1"/>
    <property type="molecule type" value="Genomic_DNA"/>
</dbReference>
<evidence type="ECO:0000313" key="2">
    <source>
        <dbReference type="EMBL" id="KDQ54273.1"/>
    </source>
</evidence>
<proteinExistence type="predicted"/>
<protein>
    <submittedName>
        <fullName evidence="2">Uncharacterized protein</fullName>
    </submittedName>
</protein>
<feature type="region of interest" description="Disordered" evidence="1">
    <location>
        <begin position="82"/>
        <end position="105"/>
    </location>
</feature>